<keyword evidence="5" id="KW-1185">Reference proteome</keyword>
<sequence>MLFIYDYKRIFNLADNLPVSVEMEKLQRIIVVGVVISRQVVYFRETTFWLGSSDFAIEGSWRWVETGTGFTGYTNWATGFPDGNRTHNCLLMKYIGNSPQWVDYNCNSKSYYICETPYVL</sequence>
<evidence type="ECO:0000313" key="5">
    <source>
        <dbReference type="Proteomes" id="UP001186944"/>
    </source>
</evidence>
<accession>A0AA88Y351</accession>
<evidence type="ECO:0000313" key="4">
    <source>
        <dbReference type="EMBL" id="KAK3096936.1"/>
    </source>
</evidence>
<dbReference type="GO" id="GO:0005615">
    <property type="term" value="C:extracellular space"/>
    <property type="evidence" value="ECO:0007669"/>
    <property type="project" value="TreeGrafter"/>
</dbReference>
<dbReference type="InterPro" id="IPR016186">
    <property type="entry name" value="C-type_lectin-like/link_sf"/>
</dbReference>
<proteinExistence type="predicted"/>
<evidence type="ECO:0000259" key="3">
    <source>
        <dbReference type="PROSITE" id="PS50041"/>
    </source>
</evidence>
<keyword evidence="1" id="KW-0430">Lectin</keyword>
<organism evidence="4 5">
    <name type="scientific">Pinctada imbricata</name>
    <name type="common">Atlantic pearl-oyster</name>
    <name type="synonym">Pinctada martensii</name>
    <dbReference type="NCBI Taxonomy" id="66713"/>
    <lineage>
        <taxon>Eukaryota</taxon>
        <taxon>Metazoa</taxon>
        <taxon>Spiralia</taxon>
        <taxon>Lophotrochozoa</taxon>
        <taxon>Mollusca</taxon>
        <taxon>Bivalvia</taxon>
        <taxon>Autobranchia</taxon>
        <taxon>Pteriomorphia</taxon>
        <taxon>Pterioida</taxon>
        <taxon>Pterioidea</taxon>
        <taxon>Pteriidae</taxon>
        <taxon>Pinctada</taxon>
    </lineage>
</organism>
<gene>
    <name evidence="4" type="ORF">FSP39_004933</name>
</gene>
<dbReference type="SUPFAM" id="SSF56436">
    <property type="entry name" value="C-type lectin-like"/>
    <property type="match status" value="1"/>
</dbReference>
<evidence type="ECO:0000256" key="1">
    <source>
        <dbReference type="ARBA" id="ARBA00022734"/>
    </source>
</evidence>
<name>A0AA88Y351_PINIB</name>
<dbReference type="AlphaFoldDB" id="A0AA88Y351"/>
<dbReference type="PROSITE" id="PS00615">
    <property type="entry name" value="C_TYPE_LECTIN_1"/>
    <property type="match status" value="1"/>
</dbReference>
<evidence type="ECO:0000256" key="2">
    <source>
        <dbReference type="ARBA" id="ARBA00023157"/>
    </source>
</evidence>
<dbReference type="PANTHER" id="PTHR22799">
    <property type="entry name" value="TETRANECTIN-RELATED"/>
    <property type="match status" value="1"/>
</dbReference>
<reference evidence="4" key="1">
    <citation type="submission" date="2019-08" db="EMBL/GenBank/DDBJ databases">
        <title>The improved chromosome-level genome for the pearl oyster Pinctada fucata martensii using PacBio sequencing and Hi-C.</title>
        <authorList>
            <person name="Zheng Z."/>
        </authorList>
    </citation>
    <scope>NUCLEOTIDE SEQUENCE</scope>
    <source>
        <strain evidence="4">ZZ-2019</strain>
        <tissue evidence="4">Adductor muscle</tissue>
    </source>
</reference>
<dbReference type="CDD" id="cd00037">
    <property type="entry name" value="CLECT"/>
    <property type="match status" value="1"/>
</dbReference>
<dbReference type="InterPro" id="IPR016187">
    <property type="entry name" value="CTDL_fold"/>
</dbReference>
<dbReference type="PANTHER" id="PTHR22799:SF3">
    <property type="entry name" value="TETRANECTIN"/>
    <property type="match status" value="1"/>
</dbReference>
<dbReference type="Gene3D" id="3.10.100.10">
    <property type="entry name" value="Mannose-Binding Protein A, subunit A"/>
    <property type="match status" value="1"/>
</dbReference>
<dbReference type="Proteomes" id="UP001186944">
    <property type="component" value="Unassembled WGS sequence"/>
</dbReference>
<dbReference type="PROSITE" id="PS50041">
    <property type="entry name" value="C_TYPE_LECTIN_2"/>
    <property type="match status" value="1"/>
</dbReference>
<dbReference type="InterPro" id="IPR051663">
    <property type="entry name" value="CLec_Tetranectin-domain"/>
</dbReference>
<dbReference type="Pfam" id="PF00059">
    <property type="entry name" value="Lectin_C"/>
    <property type="match status" value="1"/>
</dbReference>
<dbReference type="InterPro" id="IPR001304">
    <property type="entry name" value="C-type_lectin-like"/>
</dbReference>
<feature type="domain" description="C-type lectin" evidence="3">
    <location>
        <begin position="48"/>
        <end position="115"/>
    </location>
</feature>
<keyword evidence="2" id="KW-1015">Disulfide bond</keyword>
<dbReference type="InterPro" id="IPR018378">
    <property type="entry name" value="C-type_lectin_CS"/>
</dbReference>
<dbReference type="GO" id="GO:0030246">
    <property type="term" value="F:carbohydrate binding"/>
    <property type="evidence" value="ECO:0007669"/>
    <property type="project" value="UniProtKB-KW"/>
</dbReference>
<comment type="caution">
    <text evidence="4">The sequence shown here is derived from an EMBL/GenBank/DDBJ whole genome shotgun (WGS) entry which is preliminary data.</text>
</comment>
<dbReference type="EMBL" id="VSWD01000007">
    <property type="protein sequence ID" value="KAK3096936.1"/>
    <property type="molecule type" value="Genomic_DNA"/>
</dbReference>
<protein>
    <recommendedName>
        <fullName evidence="3">C-type lectin domain-containing protein</fullName>
    </recommendedName>
</protein>